<name>A0A161LQT9_9ACTN</name>
<protein>
    <submittedName>
        <fullName evidence="1">Uncharacterized protein</fullName>
    </submittedName>
</protein>
<proteinExistence type="predicted"/>
<comment type="caution">
    <text evidence="1">The sequence shown here is derived from an EMBL/GenBank/DDBJ whole genome shotgun (WGS) entry which is preliminary data.</text>
</comment>
<reference evidence="1 2" key="1">
    <citation type="journal article" date="2016" name="Genome Announc.">
        <title>Draft Genome Sequence of Planomonospora sphaerica JCM9374, a Rare Actinomycete.</title>
        <authorList>
            <person name="Dohra H."/>
            <person name="Suzuki T."/>
            <person name="Inoue Y."/>
            <person name="Kodani S."/>
        </authorList>
    </citation>
    <scope>NUCLEOTIDE SEQUENCE [LARGE SCALE GENOMIC DNA]</scope>
    <source>
        <strain evidence="1 2">JCM 9374</strain>
    </source>
</reference>
<dbReference type="AlphaFoldDB" id="A0A161LQT9"/>
<keyword evidence="2" id="KW-1185">Reference proteome</keyword>
<gene>
    <name evidence="1" type="ORF">PS9374_05526</name>
</gene>
<sequence length="46" mass="5254">MARQIAMTYQPPSTVGLEARIHDLEIRLAHLTDLVETLMHEPDPRS</sequence>
<dbReference type="Proteomes" id="UP000077701">
    <property type="component" value="Unassembled WGS sequence"/>
</dbReference>
<dbReference type="RefSeq" id="WP_197287198.1">
    <property type="nucleotide sequence ID" value="NZ_BDCX01000015.1"/>
</dbReference>
<dbReference type="EMBL" id="BDCX01000015">
    <property type="protein sequence ID" value="GAT69846.1"/>
    <property type="molecule type" value="Genomic_DNA"/>
</dbReference>
<reference evidence="2" key="2">
    <citation type="submission" date="2016-04" db="EMBL/GenBank/DDBJ databases">
        <title>Planomonospora sphaerica JCM9374 whole genome shotgun sequence.</title>
        <authorList>
            <person name="Suzuki T."/>
            <person name="Dohra H."/>
            <person name="Kodani S."/>
        </authorList>
    </citation>
    <scope>NUCLEOTIDE SEQUENCE [LARGE SCALE GENOMIC DNA]</scope>
    <source>
        <strain evidence="2">JCM 9374</strain>
    </source>
</reference>
<accession>A0A161LQT9</accession>
<evidence type="ECO:0000313" key="2">
    <source>
        <dbReference type="Proteomes" id="UP000077701"/>
    </source>
</evidence>
<evidence type="ECO:0000313" key="1">
    <source>
        <dbReference type="EMBL" id="GAT69846.1"/>
    </source>
</evidence>
<organism evidence="1 2">
    <name type="scientific">Planomonospora sphaerica</name>
    <dbReference type="NCBI Taxonomy" id="161355"/>
    <lineage>
        <taxon>Bacteria</taxon>
        <taxon>Bacillati</taxon>
        <taxon>Actinomycetota</taxon>
        <taxon>Actinomycetes</taxon>
        <taxon>Streptosporangiales</taxon>
        <taxon>Streptosporangiaceae</taxon>
        <taxon>Planomonospora</taxon>
    </lineage>
</organism>